<dbReference type="Pfam" id="PF22673">
    <property type="entry name" value="MCP-like_PDC_1"/>
    <property type="match status" value="1"/>
</dbReference>
<accession>A0A0G3G213</accession>
<dbReference type="PANTHER" id="PTHR43156:SF2">
    <property type="entry name" value="STAGE II SPORULATION PROTEIN E"/>
    <property type="match status" value="1"/>
</dbReference>
<reference evidence="5 6" key="1">
    <citation type="submission" date="2015-04" db="EMBL/GenBank/DDBJ databases">
        <title>Complete Sequence for the Genome of the Thioalkalivibrio versutus D301.</title>
        <authorList>
            <person name="Mu T."/>
            <person name="Zhou J."/>
            <person name="Xu X."/>
        </authorList>
    </citation>
    <scope>NUCLEOTIDE SEQUENCE [LARGE SCALE GENOMIC DNA]</scope>
    <source>
        <strain evidence="5 6">D301</strain>
    </source>
</reference>
<dbReference type="InterPro" id="IPR003660">
    <property type="entry name" value="HAMP_dom"/>
</dbReference>
<gene>
    <name evidence="5" type="ORF">TVD_07670</name>
</gene>
<dbReference type="CDD" id="cd12913">
    <property type="entry name" value="PDC1_MCP_like"/>
    <property type="match status" value="1"/>
</dbReference>
<proteinExistence type="predicted"/>
<evidence type="ECO:0000256" key="1">
    <source>
        <dbReference type="ARBA" id="ARBA00022801"/>
    </source>
</evidence>
<dbReference type="Pfam" id="PF00672">
    <property type="entry name" value="HAMP"/>
    <property type="match status" value="1"/>
</dbReference>
<evidence type="ECO:0000256" key="2">
    <source>
        <dbReference type="SAM" id="Phobius"/>
    </source>
</evidence>
<dbReference type="CDD" id="cd12912">
    <property type="entry name" value="PDC2_MCP_like"/>
    <property type="match status" value="1"/>
</dbReference>
<dbReference type="PROSITE" id="PS50885">
    <property type="entry name" value="HAMP"/>
    <property type="match status" value="1"/>
</dbReference>
<dbReference type="Pfam" id="PF07228">
    <property type="entry name" value="SpoIIE"/>
    <property type="match status" value="1"/>
</dbReference>
<organism evidence="5 6">
    <name type="scientific">Thioalkalivibrio versutus</name>
    <dbReference type="NCBI Taxonomy" id="106634"/>
    <lineage>
        <taxon>Bacteria</taxon>
        <taxon>Pseudomonadati</taxon>
        <taxon>Pseudomonadota</taxon>
        <taxon>Gammaproteobacteria</taxon>
        <taxon>Chromatiales</taxon>
        <taxon>Ectothiorhodospiraceae</taxon>
        <taxon>Thioalkalivibrio</taxon>
    </lineage>
</organism>
<evidence type="ECO:0000259" key="3">
    <source>
        <dbReference type="PROSITE" id="PS50885"/>
    </source>
</evidence>
<feature type="domain" description="HAMP" evidence="3">
    <location>
        <begin position="337"/>
        <end position="390"/>
    </location>
</feature>
<feature type="domain" description="PPM-type phosphatase" evidence="4">
    <location>
        <begin position="429"/>
        <end position="645"/>
    </location>
</feature>
<dbReference type="STRING" id="106634.TVD_07670"/>
<dbReference type="SUPFAM" id="SSF158472">
    <property type="entry name" value="HAMP domain-like"/>
    <property type="match status" value="1"/>
</dbReference>
<dbReference type="GO" id="GO:0007165">
    <property type="term" value="P:signal transduction"/>
    <property type="evidence" value="ECO:0007669"/>
    <property type="project" value="InterPro"/>
</dbReference>
<keyword evidence="2" id="KW-1133">Transmembrane helix</keyword>
<evidence type="ECO:0000313" key="5">
    <source>
        <dbReference type="EMBL" id="AKJ95243.1"/>
    </source>
</evidence>
<dbReference type="PANTHER" id="PTHR43156">
    <property type="entry name" value="STAGE II SPORULATION PROTEIN E-RELATED"/>
    <property type="match status" value="1"/>
</dbReference>
<sequence>MHAPSKSLAVRLALVTVVTVATIFFTTSGLLYYMVRDIMLDHAEHQARELSRATAGRIEASLNEVAGSGRTLAASLTQGGHDPEAMRPLLESITTNTAAAQGAAITWEPEAAIPGQRYHGPFVYEGPDGELEYINLGGDDFDYFTRDWYQIPALTGEAFWADPFASAADPDRLITTFSTPFSMANGVADGTEELGGIVTLDVELRRLTETVDAVEVLDSGFGFLLSGQTRFISWPNSDWIMRESLFSLAQTLDEPELRELGRMLQRQEEGFSRLPKALLDEPARLYHVRLPDPDWVVGVVIPERELFGDVLRVMHLVLIIGSVGFLILLGAIIAISRGITRPLKGLVTSAGEIARGNLDQPMPPIRSQDEIGELARSFNDMRLSLKDYINDLTATTAAKERIESELKIARNIQMSFLPRRLELSRMQADVDLHADLLPARQVGGDLYDFFTMQGDRRLFFAVGDVSDKGVPAALFMAVTKTLVKGIAEQEPDPGRILERVNNELCLNNDSGMFVTYLCGILDLDSGELVMANAGHNPPLIRRVDGTAEWLKLAPGLVLGAMEDMPYATQHLHLAPGEELLLYTDGVTEAANPAQDLFGEDRLIRLYGELKGRAVGEQTAAVMKAVEEFAGEADQADDVTVLALHFVGPAGGRT</sequence>
<dbReference type="Gene3D" id="6.10.340.10">
    <property type="match status" value="1"/>
</dbReference>
<dbReference type="SMART" id="SM00331">
    <property type="entry name" value="PP2C_SIG"/>
    <property type="match status" value="1"/>
</dbReference>
<dbReference type="Proteomes" id="UP000064201">
    <property type="component" value="Chromosome"/>
</dbReference>
<dbReference type="InterPro" id="IPR052016">
    <property type="entry name" value="Bact_Sigma-Reg"/>
</dbReference>
<dbReference type="SUPFAM" id="SSF81606">
    <property type="entry name" value="PP2C-like"/>
    <property type="match status" value="1"/>
</dbReference>
<keyword evidence="2" id="KW-0812">Transmembrane</keyword>
<dbReference type="PATRIC" id="fig|106634.4.peg.1564"/>
<name>A0A0G3G213_9GAMM</name>
<evidence type="ECO:0000259" key="4">
    <source>
        <dbReference type="PROSITE" id="PS51746"/>
    </source>
</evidence>
<feature type="transmembrane region" description="Helical" evidence="2">
    <location>
        <begin position="12"/>
        <end position="35"/>
    </location>
</feature>
<dbReference type="KEGG" id="tvr:TVD_07670"/>
<dbReference type="CDD" id="cd06225">
    <property type="entry name" value="HAMP"/>
    <property type="match status" value="1"/>
</dbReference>
<dbReference type="InterPro" id="IPR001932">
    <property type="entry name" value="PPM-type_phosphatase-like_dom"/>
</dbReference>
<feature type="transmembrane region" description="Helical" evidence="2">
    <location>
        <begin position="313"/>
        <end position="335"/>
    </location>
</feature>
<evidence type="ECO:0000313" key="6">
    <source>
        <dbReference type="Proteomes" id="UP000064201"/>
    </source>
</evidence>
<keyword evidence="1" id="KW-0378">Hydrolase</keyword>
<dbReference type="RefSeq" id="WP_047251257.1">
    <property type="nucleotide sequence ID" value="NZ_CP011367.1"/>
</dbReference>
<dbReference type="Gene3D" id="3.30.450.20">
    <property type="entry name" value="PAS domain"/>
    <property type="match status" value="2"/>
</dbReference>
<dbReference type="GO" id="GO:0016791">
    <property type="term" value="F:phosphatase activity"/>
    <property type="evidence" value="ECO:0007669"/>
    <property type="project" value="TreeGrafter"/>
</dbReference>
<dbReference type="SMART" id="SM00304">
    <property type="entry name" value="HAMP"/>
    <property type="match status" value="1"/>
</dbReference>
<protein>
    <submittedName>
        <fullName evidence="5">Serine/threonine protein phosphatase</fullName>
    </submittedName>
</protein>
<dbReference type="GO" id="GO:0016020">
    <property type="term" value="C:membrane"/>
    <property type="evidence" value="ECO:0007669"/>
    <property type="project" value="InterPro"/>
</dbReference>
<dbReference type="PROSITE" id="PS51746">
    <property type="entry name" value="PPM_2"/>
    <property type="match status" value="1"/>
</dbReference>
<dbReference type="AlphaFoldDB" id="A0A0G3G213"/>
<dbReference type="OrthoDB" id="9811749at2"/>
<dbReference type="EMBL" id="CP011367">
    <property type="protein sequence ID" value="AKJ95243.1"/>
    <property type="molecule type" value="Genomic_DNA"/>
</dbReference>
<dbReference type="InterPro" id="IPR036457">
    <property type="entry name" value="PPM-type-like_dom_sf"/>
</dbReference>
<keyword evidence="2" id="KW-0472">Membrane</keyword>
<dbReference type="Gene3D" id="3.60.40.10">
    <property type="entry name" value="PPM-type phosphatase domain"/>
    <property type="match status" value="1"/>
</dbReference>
<keyword evidence="6" id="KW-1185">Reference proteome</keyword>